<dbReference type="PANTHER" id="PTHR43085:SF57">
    <property type="entry name" value="CARBOHYDRATE KINASE PFKB DOMAIN-CONTAINING PROTEIN"/>
    <property type="match status" value="1"/>
</dbReference>
<evidence type="ECO:0000256" key="4">
    <source>
        <dbReference type="SAM" id="MobiDB-lite"/>
    </source>
</evidence>
<name>A0AB34J0X8_PRYPA</name>
<sequence length="391" mass="39610">MDGKGWGKEKEKVSGKRGEGEGEGGTPRVDGGSGGAWLRRPAPRLASRPATVLCVGETLFDGLPSGIFLGGAPLNVACHLAELRADVAFASCVGRDRLGREARRRLHARGVKLGLLAQSDRVETGFVEVSVDEEGEAAYEFVTPAAWDYIPRDGIAAAAAAADAVVFGTLAQRGAESRGAVAEAREAARLTVCDVNLRPPFVEEAVVASSVVGVDCLKLSDEELVPVAAALRNQRRLDGASDEAHAAAEAALSSATAAALAAEGSAAAALAVATAAAALGAATGSACVVVTRGKDGAVLWEAAAAGIAWTCSGFRPPATADTVGAGDAFLAALLVSRLAGESPEECLAAGCRLGAFVAGSPGATPRHDAALIAAVTPREDQCVRRLVFADH</sequence>
<feature type="compositionally biased region" description="Basic and acidic residues" evidence="4">
    <location>
        <begin position="1"/>
        <end position="20"/>
    </location>
</feature>
<dbReference type="SUPFAM" id="SSF53613">
    <property type="entry name" value="Ribokinase-like"/>
    <property type="match status" value="1"/>
</dbReference>
<reference evidence="6 7" key="1">
    <citation type="journal article" date="2024" name="Science">
        <title>Giant polyketide synthase enzymes in the biosynthesis of giant marine polyether toxins.</title>
        <authorList>
            <person name="Fallon T.R."/>
            <person name="Shende V.V."/>
            <person name="Wierzbicki I.H."/>
            <person name="Pendleton A.L."/>
            <person name="Watervoot N.F."/>
            <person name="Auber R.P."/>
            <person name="Gonzalez D.J."/>
            <person name="Wisecaver J.H."/>
            <person name="Moore B.S."/>
        </authorList>
    </citation>
    <scope>NUCLEOTIDE SEQUENCE [LARGE SCALE GENOMIC DNA]</scope>
    <source>
        <strain evidence="6 7">12B1</strain>
    </source>
</reference>
<dbReference type="EMBL" id="JBGBPQ010000016">
    <property type="protein sequence ID" value="KAL1508550.1"/>
    <property type="molecule type" value="Genomic_DNA"/>
</dbReference>
<dbReference type="Proteomes" id="UP001515480">
    <property type="component" value="Unassembled WGS sequence"/>
</dbReference>
<dbReference type="GO" id="GO:0016301">
    <property type="term" value="F:kinase activity"/>
    <property type="evidence" value="ECO:0007669"/>
    <property type="project" value="UniProtKB-KW"/>
</dbReference>
<dbReference type="Gene3D" id="3.40.1190.20">
    <property type="match status" value="1"/>
</dbReference>
<feature type="domain" description="Carbohydrate kinase PfkB" evidence="5">
    <location>
        <begin position="272"/>
        <end position="364"/>
    </location>
</feature>
<comment type="caution">
    <text evidence="6">The sequence shown here is derived from an EMBL/GenBank/DDBJ whole genome shotgun (WGS) entry which is preliminary data.</text>
</comment>
<dbReference type="InterPro" id="IPR011611">
    <property type="entry name" value="PfkB_dom"/>
</dbReference>
<dbReference type="AlphaFoldDB" id="A0AB34J0X8"/>
<accession>A0AB34J0X8</accession>
<organism evidence="6 7">
    <name type="scientific">Prymnesium parvum</name>
    <name type="common">Toxic golden alga</name>
    <dbReference type="NCBI Taxonomy" id="97485"/>
    <lineage>
        <taxon>Eukaryota</taxon>
        <taxon>Haptista</taxon>
        <taxon>Haptophyta</taxon>
        <taxon>Prymnesiophyceae</taxon>
        <taxon>Prymnesiales</taxon>
        <taxon>Prymnesiaceae</taxon>
        <taxon>Prymnesium</taxon>
    </lineage>
</organism>
<dbReference type="Pfam" id="PF00294">
    <property type="entry name" value="PfkB"/>
    <property type="match status" value="2"/>
</dbReference>
<dbReference type="InterPro" id="IPR050306">
    <property type="entry name" value="PfkB_Carbo_kinase"/>
</dbReference>
<evidence type="ECO:0000259" key="5">
    <source>
        <dbReference type="Pfam" id="PF00294"/>
    </source>
</evidence>
<proteinExistence type="inferred from homology"/>
<comment type="similarity">
    <text evidence="1">Belongs to the carbohydrate kinase PfkB family.</text>
</comment>
<evidence type="ECO:0000313" key="6">
    <source>
        <dbReference type="EMBL" id="KAL1508550.1"/>
    </source>
</evidence>
<dbReference type="InterPro" id="IPR002173">
    <property type="entry name" value="Carboh/pur_kinase_PfkB_CS"/>
</dbReference>
<evidence type="ECO:0000313" key="7">
    <source>
        <dbReference type="Proteomes" id="UP001515480"/>
    </source>
</evidence>
<gene>
    <name evidence="6" type="ORF">AB1Y20_004649</name>
</gene>
<feature type="region of interest" description="Disordered" evidence="4">
    <location>
        <begin position="1"/>
        <end position="37"/>
    </location>
</feature>
<evidence type="ECO:0000256" key="3">
    <source>
        <dbReference type="ARBA" id="ARBA00022777"/>
    </source>
</evidence>
<keyword evidence="2" id="KW-0808">Transferase</keyword>
<dbReference type="InterPro" id="IPR029056">
    <property type="entry name" value="Ribokinase-like"/>
</dbReference>
<evidence type="ECO:0000256" key="2">
    <source>
        <dbReference type="ARBA" id="ARBA00022679"/>
    </source>
</evidence>
<keyword evidence="3" id="KW-0418">Kinase</keyword>
<dbReference type="PANTHER" id="PTHR43085">
    <property type="entry name" value="HEXOKINASE FAMILY MEMBER"/>
    <property type="match status" value="1"/>
</dbReference>
<protein>
    <recommendedName>
        <fullName evidence="5">Carbohydrate kinase PfkB domain-containing protein</fullName>
    </recommendedName>
</protein>
<feature type="domain" description="Carbohydrate kinase PfkB" evidence="5">
    <location>
        <begin position="69"/>
        <end position="250"/>
    </location>
</feature>
<dbReference type="PROSITE" id="PS00584">
    <property type="entry name" value="PFKB_KINASES_2"/>
    <property type="match status" value="1"/>
</dbReference>
<keyword evidence="7" id="KW-1185">Reference proteome</keyword>
<evidence type="ECO:0000256" key="1">
    <source>
        <dbReference type="ARBA" id="ARBA00010688"/>
    </source>
</evidence>